<protein>
    <submittedName>
        <fullName evidence="1">Nucleotidyltransferase domain-containing protein</fullName>
    </submittedName>
</protein>
<proteinExistence type="predicted"/>
<keyword evidence="2" id="KW-1185">Reference proteome</keyword>
<dbReference type="EMBL" id="JBHUEY010000001">
    <property type="protein sequence ID" value="MFD1784366.1"/>
    <property type="molecule type" value="Genomic_DNA"/>
</dbReference>
<dbReference type="InterPro" id="IPR019646">
    <property type="entry name" value="Aminoglyc_AdlTrfase"/>
</dbReference>
<dbReference type="Proteomes" id="UP001597237">
    <property type="component" value="Unassembled WGS sequence"/>
</dbReference>
<reference evidence="2" key="1">
    <citation type="journal article" date="2019" name="Int. J. Syst. Evol. Microbiol.">
        <title>The Global Catalogue of Microorganisms (GCM) 10K type strain sequencing project: providing services to taxonomists for standard genome sequencing and annotation.</title>
        <authorList>
            <consortium name="The Broad Institute Genomics Platform"/>
            <consortium name="The Broad Institute Genome Sequencing Center for Infectious Disease"/>
            <person name="Wu L."/>
            <person name="Ma J."/>
        </authorList>
    </citation>
    <scope>NUCLEOTIDE SEQUENCE [LARGE SCALE GENOMIC DNA]</scope>
    <source>
        <strain evidence="2">DFY28</strain>
    </source>
</reference>
<evidence type="ECO:0000313" key="1">
    <source>
        <dbReference type="EMBL" id="MFD1784366.1"/>
    </source>
</evidence>
<gene>
    <name evidence="1" type="ORF">ACFSC0_13245</name>
</gene>
<dbReference type="Gene3D" id="3.30.460.40">
    <property type="match status" value="1"/>
</dbReference>
<dbReference type="Pfam" id="PF10706">
    <property type="entry name" value="Aminoglyc_resit"/>
    <property type="match status" value="1"/>
</dbReference>
<dbReference type="SUPFAM" id="SSF81301">
    <property type="entry name" value="Nucleotidyltransferase"/>
    <property type="match status" value="1"/>
</dbReference>
<organism evidence="1 2">
    <name type="scientific">Phenylobacterium terrae</name>
    <dbReference type="NCBI Taxonomy" id="2665495"/>
    <lineage>
        <taxon>Bacteria</taxon>
        <taxon>Pseudomonadati</taxon>
        <taxon>Pseudomonadota</taxon>
        <taxon>Alphaproteobacteria</taxon>
        <taxon>Caulobacterales</taxon>
        <taxon>Caulobacteraceae</taxon>
        <taxon>Phenylobacterium</taxon>
    </lineage>
</organism>
<sequence length="230" mass="25101">MLAPGAPGERHDRSSVTIAPVRMTAGGGRWDGPGLEAWRGAWTPAEAAEKFSGLKVPWCVVGGWAIDLFLGRQTRPHGDLEIAVVKSDLPAVRAHLAGYRFHAVGDGDVRALAPGEPPPPEKHQTWVLEEAVQLWRVDVMQEPGDHETWVFRRDQRIAAPRAQMIAFSGGVPYLRPEGSLLYKAKAQRPKDEADFAACAPHLGAGSRAWLREAITSLYPGHAWASALDRI</sequence>
<dbReference type="RefSeq" id="WP_377283685.1">
    <property type="nucleotide sequence ID" value="NZ_JBHRSI010000009.1"/>
</dbReference>
<name>A0ABW4N2W5_9CAUL</name>
<evidence type="ECO:0000313" key="2">
    <source>
        <dbReference type="Proteomes" id="UP001597237"/>
    </source>
</evidence>
<accession>A0ABW4N2W5</accession>
<comment type="caution">
    <text evidence="1">The sequence shown here is derived from an EMBL/GenBank/DDBJ whole genome shotgun (WGS) entry which is preliminary data.</text>
</comment>
<dbReference type="InterPro" id="IPR043519">
    <property type="entry name" value="NT_sf"/>
</dbReference>